<evidence type="ECO:0000313" key="11">
    <source>
        <dbReference type="EMBL" id="EKX50335.1"/>
    </source>
</evidence>
<keyword evidence="7" id="KW-0333">Golgi apparatus</keyword>
<dbReference type="eggNOG" id="ENOG502QPJV">
    <property type="taxonomic scope" value="Eukaryota"/>
</dbReference>
<dbReference type="PANTHER" id="PTHR13572">
    <property type="entry name" value="ENDO-ALPHA-1,2-MANNOSIDASE"/>
    <property type="match status" value="1"/>
</dbReference>
<keyword evidence="10" id="KW-0732">Signal</keyword>
<dbReference type="EMBL" id="JH992979">
    <property type="protein sequence ID" value="EKX50335.1"/>
    <property type="molecule type" value="Genomic_DNA"/>
</dbReference>
<evidence type="ECO:0000256" key="9">
    <source>
        <dbReference type="SAM" id="Coils"/>
    </source>
</evidence>
<dbReference type="Proteomes" id="UP000011087">
    <property type="component" value="Unassembled WGS sequence"/>
</dbReference>
<feature type="coiled-coil region" evidence="9">
    <location>
        <begin position="306"/>
        <end position="347"/>
    </location>
</feature>
<dbReference type="GeneID" id="17306896"/>
<evidence type="ECO:0000256" key="6">
    <source>
        <dbReference type="ARBA" id="ARBA00022989"/>
    </source>
</evidence>
<dbReference type="GO" id="GO:0004559">
    <property type="term" value="F:alpha-mannosidase activity"/>
    <property type="evidence" value="ECO:0007669"/>
    <property type="project" value="TreeGrafter"/>
</dbReference>
<gene>
    <name evidence="11" type="ORF">GUITHDRAFT_104143</name>
</gene>
<accession>L1JQ92</accession>
<reference evidence="11 13" key="1">
    <citation type="journal article" date="2012" name="Nature">
        <title>Algal genomes reveal evolutionary mosaicism and the fate of nucleomorphs.</title>
        <authorList>
            <consortium name="DOE Joint Genome Institute"/>
            <person name="Curtis B.A."/>
            <person name="Tanifuji G."/>
            <person name="Burki F."/>
            <person name="Gruber A."/>
            <person name="Irimia M."/>
            <person name="Maruyama S."/>
            <person name="Arias M.C."/>
            <person name="Ball S.G."/>
            <person name="Gile G.H."/>
            <person name="Hirakawa Y."/>
            <person name="Hopkins J.F."/>
            <person name="Kuo A."/>
            <person name="Rensing S.A."/>
            <person name="Schmutz J."/>
            <person name="Symeonidi A."/>
            <person name="Elias M."/>
            <person name="Eveleigh R.J."/>
            <person name="Herman E.K."/>
            <person name="Klute M.J."/>
            <person name="Nakayama T."/>
            <person name="Obornik M."/>
            <person name="Reyes-Prieto A."/>
            <person name="Armbrust E.V."/>
            <person name="Aves S.J."/>
            <person name="Beiko R.G."/>
            <person name="Coutinho P."/>
            <person name="Dacks J.B."/>
            <person name="Durnford D.G."/>
            <person name="Fast N.M."/>
            <person name="Green B.R."/>
            <person name="Grisdale C.J."/>
            <person name="Hempel F."/>
            <person name="Henrissat B."/>
            <person name="Hoppner M.P."/>
            <person name="Ishida K."/>
            <person name="Kim E."/>
            <person name="Koreny L."/>
            <person name="Kroth P.G."/>
            <person name="Liu Y."/>
            <person name="Malik S.B."/>
            <person name="Maier U.G."/>
            <person name="McRose D."/>
            <person name="Mock T."/>
            <person name="Neilson J.A."/>
            <person name="Onodera N.T."/>
            <person name="Poole A.M."/>
            <person name="Pritham E.J."/>
            <person name="Richards T.A."/>
            <person name="Rocap G."/>
            <person name="Roy S.W."/>
            <person name="Sarai C."/>
            <person name="Schaack S."/>
            <person name="Shirato S."/>
            <person name="Slamovits C.H."/>
            <person name="Spencer D.F."/>
            <person name="Suzuki S."/>
            <person name="Worden A.Z."/>
            <person name="Zauner S."/>
            <person name="Barry K."/>
            <person name="Bell C."/>
            <person name="Bharti A.K."/>
            <person name="Crow J.A."/>
            <person name="Grimwood J."/>
            <person name="Kramer R."/>
            <person name="Lindquist E."/>
            <person name="Lucas S."/>
            <person name="Salamov A."/>
            <person name="McFadden G.I."/>
            <person name="Lane C.E."/>
            <person name="Keeling P.J."/>
            <person name="Gray M.W."/>
            <person name="Grigoriev I.V."/>
            <person name="Archibald J.M."/>
        </authorList>
    </citation>
    <scope>NUCLEOTIDE SEQUENCE</scope>
    <source>
        <strain evidence="11 13">CCMP2712</strain>
    </source>
</reference>
<dbReference type="KEGG" id="gtt:GUITHDRAFT_104143"/>
<keyword evidence="3" id="KW-0812">Transmembrane</keyword>
<evidence type="ECO:0000256" key="1">
    <source>
        <dbReference type="ARBA" id="ARBA00004323"/>
    </source>
</evidence>
<evidence type="ECO:0000256" key="3">
    <source>
        <dbReference type="ARBA" id="ARBA00022692"/>
    </source>
</evidence>
<dbReference type="RefSeq" id="XP_005837315.1">
    <property type="nucleotide sequence ID" value="XM_005837258.1"/>
</dbReference>
<evidence type="ECO:0000256" key="10">
    <source>
        <dbReference type="SAM" id="SignalP"/>
    </source>
</evidence>
<keyword evidence="5" id="KW-0735">Signal-anchor</keyword>
<evidence type="ECO:0000256" key="7">
    <source>
        <dbReference type="ARBA" id="ARBA00023034"/>
    </source>
</evidence>
<dbReference type="EnsemblProtists" id="EKX50335">
    <property type="protein sequence ID" value="EKX50335"/>
    <property type="gene ID" value="GUITHDRAFT_104143"/>
</dbReference>
<evidence type="ECO:0000313" key="12">
    <source>
        <dbReference type="EnsemblProtists" id="EKX50335"/>
    </source>
</evidence>
<sequence length="451" mass="52106">MRFCTCLLLLVDPLLLVASYDYHRHAMMNLSRSKQVHIFFYAWFGSEAIDGKWSEWDHPVLPHWDKEERPKFDYGRVYSPPDEIASVYYPSRGPYSSMNLSVVREQMLEIKEAGVDVVVFSWWKLPASSDGARGWGVKDSTDAAAPLVLEAAAEAGIKVCFHLEPYKGREYQTCVGPGYDDSRIRPWNAASWRYRAMGRYYEDMWRGAEEAGGVQLVAITSYNEWGEGTQIEPAASSPARASMYQTYGGNEKLFIELTRSLASRWRKAIAKEEEEEKVVLRKAVMLEVSRLHSLIQMKYECREGGREGERREKEVEQVEREKVKEEVRRLKEKVEELDLEVEEEDMKQLMRVFDDSAPQCTASRPKQEEEVRLVVGGKLSSDELKLSCGVCFSSAKDHWDEVGLKKQQQQQQQQGQQQEWAMLTIMHKLVDRKELEEKRGMVVISCLLRFN</sequence>
<keyword evidence="9" id="KW-0175">Coiled coil</keyword>
<feature type="chain" id="PRO_5008771617" evidence="10">
    <location>
        <begin position="20"/>
        <end position="451"/>
    </location>
</feature>
<dbReference type="AlphaFoldDB" id="L1JQ92"/>
<evidence type="ECO:0000256" key="5">
    <source>
        <dbReference type="ARBA" id="ARBA00022968"/>
    </source>
</evidence>
<reference evidence="12" key="3">
    <citation type="submission" date="2016-03" db="UniProtKB">
        <authorList>
            <consortium name="EnsemblProtists"/>
        </authorList>
    </citation>
    <scope>IDENTIFICATION</scope>
</reference>
<dbReference type="Pfam" id="PF16317">
    <property type="entry name" value="Glyco_hydro_99"/>
    <property type="match status" value="2"/>
</dbReference>
<keyword evidence="4" id="KW-0378">Hydrolase</keyword>
<name>L1JQ92_GUITC</name>
<comment type="similarity">
    <text evidence="2">Belongs to the glycosyl hydrolase 99 family.</text>
</comment>
<keyword evidence="13" id="KW-1185">Reference proteome</keyword>
<comment type="subcellular location">
    <subcellularLocation>
        <location evidence="1">Golgi apparatus membrane</location>
        <topology evidence="1">Single-pass type II membrane protein</topology>
    </subcellularLocation>
</comment>
<keyword evidence="6" id="KW-1133">Transmembrane helix</keyword>
<dbReference type="STRING" id="905079.L1JQ92"/>
<dbReference type="PANTHER" id="PTHR13572:SF4">
    <property type="entry name" value="RE57134P"/>
    <property type="match status" value="1"/>
</dbReference>
<dbReference type="OrthoDB" id="406152at2759"/>
<dbReference type="PaxDb" id="55529-EKX50335"/>
<protein>
    <submittedName>
        <fullName evidence="11 12">Uncharacterized protein</fullName>
    </submittedName>
</protein>
<reference evidence="13" key="2">
    <citation type="submission" date="2012-11" db="EMBL/GenBank/DDBJ databases">
        <authorList>
            <person name="Kuo A."/>
            <person name="Curtis B.A."/>
            <person name="Tanifuji G."/>
            <person name="Burki F."/>
            <person name="Gruber A."/>
            <person name="Irimia M."/>
            <person name="Maruyama S."/>
            <person name="Arias M.C."/>
            <person name="Ball S.G."/>
            <person name="Gile G.H."/>
            <person name="Hirakawa Y."/>
            <person name="Hopkins J.F."/>
            <person name="Rensing S.A."/>
            <person name="Schmutz J."/>
            <person name="Symeonidi A."/>
            <person name="Elias M."/>
            <person name="Eveleigh R.J."/>
            <person name="Herman E.K."/>
            <person name="Klute M.J."/>
            <person name="Nakayama T."/>
            <person name="Obornik M."/>
            <person name="Reyes-Prieto A."/>
            <person name="Armbrust E.V."/>
            <person name="Aves S.J."/>
            <person name="Beiko R.G."/>
            <person name="Coutinho P."/>
            <person name="Dacks J.B."/>
            <person name="Durnford D.G."/>
            <person name="Fast N.M."/>
            <person name="Green B.R."/>
            <person name="Grisdale C."/>
            <person name="Hempe F."/>
            <person name="Henrissat B."/>
            <person name="Hoppner M.P."/>
            <person name="Ishida K.-I."/>
            <person name="Kim E."/>
            <person name="Koreny L."/>
            <person name="Kroth P.G."/>
            <person name="Liu Y."/>
            <person name="Malik S.-B."/>
            <person name="Maier U.G."/>
            <person name="McRose D."/>
            <person name="Mock T."/>
            <person name="Neilson J.A."/>
            <person name="Onodera N.T."/>
            <person name="Poole A.M."/>
            <person name="Pritham E.J."/>
            <person name="Richards T.A."/>
            <person name="Rocap G."/>
            <person name="Roy S.W."/>
            <person name="Sarai C."/>
            <person name="Schaack S."/>
            <person name="Shirato S."/>
            <person name="Slamovits C.H."/>
            <person name="Spencer D.F."/>
            <person name="Suzuki S."/>
            <person name="Worden A.Z."/>
            <person name="Zauner S."/>
            <person name="Barry K."/>
            <person name="Bell C."/>
            <person name="Bharti A.K."/>
            <person name="Crow J.A."/>
            <person name="Grimwood J."/>
            <person name="Kramer R."/>
            <person name="Lindquist E."/>
            <person name="Lucas S."/>
            <person name="Salamov A."/>
            <person name="McFadden G.I."/>
            <person name="Lane C.E."/>
            <person name="Keeling P.J."/>
            <person name="Gray M.W."/>
            <person name="Grigoriev I.V."/>
            <person name="Archibald J.M."/>
        </authorList>
    </citation>
    <scope>NUCLEOTIDE SEQUENCE</scope>
    <source>
        <strain evidence="13">CCMP2712</strain>
    </source>
</reference>
<dbReference type="HOGENOM" id="CLU_607571_0_0_1"/>
<dbReference type="Gene3D" id="3.20.20.80">
    <property type="entry name" value="Glycosidases"/>
    <property type="match status" value="2"/>
</dbReference>
<evidence type="ECO:0000256" key="2">
    <source>
        <dbReference type="ARBA" id="ARBA00009559"/>
    </source>
</evidence>
<keyword evidence="8" id="KW-0472">Membrane</keyword>
<proteinExistence type="inferred from homology"/>
<evidence type="ECO:0000256" key="8">
    <source>
        <dbReference type="ARBA" id="ARBA00023136"/>
    </source>
</evidence>
<dbReference type="InterPro" id="IPR026071">
    <property type="entry name" value="Glyco_Hydrolase_99"/>
</dbReference>
<evidence type="ECO:0000313" key="13">
    <source>
        <dbReference type="Proteomes" id="UP000011087"/>
    </source>
</evidence>
<feature type="signal peptide" evidence="10">
    <location>
        <begin position="1"/>
        <end position="19"/>
    </location>
</feature>
<dbReference type="GO" id="GO:0000139">
    <property type="term" value="C:Golgi membrane"/>
    <property type="evidence" value="ECO:0007669"/>
    <property type="project" value="UniProtKB-SubCell"/>
</dbReference>
<evidence type="ECO:0000256" key="4">
    <source>
        <dbReference type="ARBA" id="ARBA00022801"/>
    </source>
</evidence>
<organism evidence="11">
    <name type="scientific">Guillardia theta (strain CCMP2712)</name>
    <name type="common">Cryptophyte</name>
    <dbReference type="NCBI Taxonomy" id="905079"/>
    <lineage>
        <taxon>Eukaryota</taxon>
        <taxon>Cryptophyceae</taxon>
        <taxon>Pyrenomonadales</taxon>
        <taxon>Geminigeraceae</taxon>
        <taxon>Guillardia</taxon>
    </lineage>
</organism>